<keyword evidence="4" id="KW-1003">Cell membrane</keyword>
<keyword evidence="5" id="KW-0997">Cell inner membrane</keyword>
<dbReference type="NCBIfam" id="TIGR01726">
    <property type="entry name" value="HEQRo_perm_3TM"/>
    <property type="match status" value="1"/>
</dbReference>
<evidence type="ECO:0000259" key="10">
    <source>
        <dbReference type="PROSITE" id="PS50928"/>
    </source>
</evidence>
<evidence type="ECO:0000256" key="1">
    <source>
        <dbReference type="ARBA" id="ARBA00004429"/>
    </source>
</evidence>
<dbReference type="CDD" id="cd06261">
    <property type="entry name" value="TM_PBP2"/>
    <property type="match status" value="1"/>
</dbReference>
<proteinExistence type="inferred from homology"/>
<dbReference type="InterPro" id="IPR035906">
    <property type="entry name" value="MetI-like_sf"/>
</dbReference>
<name>A0ABU5DU96_9PROT</name>
<evidence type="ECO:0000313" key="12">
    <source>
        <dbReference type="Proteomes" id="UP001271769"/>
    </source>
</evidence>
<accession>A0ABU5DU96</accession>
<comment type="similarity">
    <text evidence="2">Belongs to the binding-protein-dependent transport system permease family. HisMQ subfamily.</text>
</comment>
<keyword evidence="6 9" id="KW-0812">Transmembrane</keyword>
<dbReference type="PROSITE" id="PS50928">
    <property type="entry name" value="ABC_TM1"/>
    <property type="match status" value="1"/>
</dbReference>
<dbReference type="InterPro" id="IPR010065">
    <property type="entry name" value="AA_ABC_transptr_permease_3TM"/>
</dbReference>
<evidence type="ECO:0000256" key="9">
    <source>
        <dbReference type="RuleBase" id="RU363032"/>
    </source>
</evidence>
<evidence type="ECO:0000313" key="11">
    <source>
        <dbReference type="EMBL" id="MDY0870891.1"/>
    </source>
</evidence>
<evidence type="ECO:0000256" key="7">
    <source>
        <dbReference type="ARBA" id="ARBA00022989"/>
    </source>
</evidence>
<keyword evidence="12" id="KW-1185">Reference proteome</keyword>
<comment type="subcellular location">
    <subcellularLocation>
        <location evidence="1">Cell inner membrane</location>
        <topology evidence="1">Multi-pass membrane protein</topology>
    </subcellularLocation>
    <subcellularLocation>
        <location evidence="9">Cell membrane</location>
        <topology evidence="9">Multi-pass membrane protein</topology>
    </subcellularLocation>
</comment>
<dbReference type="SUPFAM" id="SSF161098">
    <property type="entry name" value="MetI-like"/>
    <property type="match status" value="1"/>
</dbReference>
<feature type="domain" description="ABC transmembrane type-1" evidence="10">
    <location>
        <begin position="21"/>
        <end position="218"/>
    </location>
</feature>
<dbReference type="PANTHER" id="PTHR30614">
    <property type="entry name" value="MEMBRANE COMPONENT OF AMINO ACID ABC TRANSPORTER"/>
    <property type="match status" value="1"/>
</dbReference>
<evidence type="ECO:0000256" key="2">
    <source>
        <dbReference type="ARBA" id="ARBA00010072"/>
    </source>
</evidence>
<keyword evidence="8 9" id="KW-0472">Membrane</keyword>
<organism evidence="11 12">
    <name type="scientific">Dongia rigui</name>
    <dbReference type="NCBI Taxonomy" id="940149"/>
    <lineage>
        <taxon>Bacteria</taxon>
        <taxon>Pseudomonadati</taxon>
        <taxon>Pseudomonadota</taxon>
        <taxon>Alphaproteobacteria</taxon>
        <taxon>Rhodospirillales</taxon>
        <taxon>Dongiaceae</taxon>
        <taxon>Dongia</taxon>
    </lineage>
</organism>
<dbReference type="InterPro" id="IPR043429">
    <property type="entry name" value="ArtM/GltK/GlnP/TcyL/YhdX-like"/>
</dbReference>
<dbReference type="Pfam" id="PF00528">
    <property type="entry name" value="BPD_transp_1"/>
    <property type="match status" value="1"/>
</dbReference>
<evidence type="ECO:0000256" key="3">
    <source>
        <dbReference type="ARBA" id="ARBA00022448"/>
    </source>
</evidence>
<feature type="transmembrane region" description="Helical" evidence="9">
    <location>
        <begin position="199"/>
        <end position="218"/>
    </location>
</feature>
<dbReference type="Proteomes" id="UP001271769">
    <property type="component" value="Unassembled WGS sequence"/>
</dbReference>
<evidence type="ECO:0000256" key="6">
    <source>
        <dbReference type="ARBA" id="ARBA00022692"/>
    </source>
</evidence>
<comment type="caution">
    <text evidence="11">The sequence shown here is derived from an EMBL/GenBank/DDBJ whole genome shotgun (WGS) entry which is preliminary data.</text>
</comment>
<dbReference type="InterPro" id="IPR000515">
    <property type="entry name" value="MetI-like"/>
</dbReference>
<evidence type="ECO:0000256" key="5">
    <source>
        <dbReference type="ARBA" id="ARBA00022519"/>
    </source>
</evidence>
<evidence type="ECO:0000256" key="8">
    <source>
        <dbReference type="ARBA" id="ARBA00023136"/>
    </source>
</evidence>
<keyword evidence="7 9" id="KW-1133">Transmembrane helix</keyword>
<keyword evidence="3 9" id="KW-0813">Transport</keyword>
<feature type="transmembrane region" description="Helical" evidence="9">
    <location>
        <begin position="98"/>
        <end position="119"/>
    </location>
</feature>
<dbReference type="PANTHER" id="PTHR30614:SF10">
    <property type="entry name" value="ARGININE ABC TRANSPORTER PERMEASE PROTEIN ARTM"/>
    <property type="match status" value="1"/>
</dbReference>
<feature type="transmembrane region" description="Helical" evidence="9">
    <location>
        <begin position="23"/>
        <end position="45"/>
    </location>
</feature>
<evidence type="ECO:0000256" key="4">
    <source>
        <dbReference type="ARBA" id="ARBA00022475"/>
    </source>
</evidence>
<feature type="transmembrane region" description="Helical" evidence="9">
    <location>
        <begin position="57"/>
        <end position="78"/>
    </location>
</feature>
<reference evidence="11 12" key="1">
    <citation type="journal article" date="2013" name="Antonie Van Leeuwenhoek">
        <title>Dongia rigui sp. nov., isolated from freshwater of a large wetland in Korea.</title>
        <authorList>
            <person name="Baik K.S."/>
            <person name="Hwang Y.M."/>
            <person name="Choi J.S."/>
            <person name="Kwon J."/>
            <person name="Seong C.N."/>
        </authorList>
    </citation>
    <scope>NUCLEOTIDE SEQUENCE [LARGE SCALE GENOMIC DNA]</scope>
    <source>
        <strain evidence="11 12">04SU4-P</strain>
    </source>
</reference>
<sequence>MENGFDFGIIWESLPDLLQGTVITIQLTALSVLGGIILALPLGVLRASRLLWASRAIWCYTYFFRGTPTLIQLFLIYYGLAEFKLIRSSALWPFLREGYWCCVLAFTLNTAAYTIEIVAGAIRNVPSHDVEAAKAVGMSGFMRMRRIILPVAFRTMLPAYTNEVIFVLQTTSLASLVTVLDLTGIARTVIARTFATYELFITIAVFYLILTYLMLWGFRRIEARWYRHLDKAPHIDGDADLALR</sequence>
<dbReference type="EMBL" id="JAXCLX010000001">
    <property type="protein sequence ID" value="MDY0870891.1"/>
    <property type="molecule type" value="Genomic_DNA"/>
</dbReference>
<dbReference type="Gene3D" id="1.10.3720.10">
    <property type="entry name" value="MetI-like"/>
    <property type="match status" value="1"/>
</dbReference>
<gene>
    <name evidence="11" type="ORF">SMD31_03115</name>
</gene>
<dbReference type="RefSeq" id="WP_320499262.1">
    <property type="nucleotide sequence ID" value="NZ_JAXCLX010000001.1"/>
</dbReference>
<feature type="transmembrane region" description="Helical" evidence="9">
    <location>
        <begin position="164"/>
        <end position="187"/>
    </location>
</feature>
<protein>
    <submittedName>
        <fullName evidence="11">ABC transporter permease</fullName>
    </submittedName>
</protein>